<name>A0AAD0E6V5_9ACTN</name>
<accession>A0AAD0E6V5</accession>
<proteinExistence type="predicted"/>
<feature type="chain" id="PRO_5041936337" evidence="1">
    <location>
        <begin position="17"/>
        <end position="154"/>
    </location>
</feature>
<dbReference type="RefSeq" id="WP_095693490.1">
    <property type="nucleotide sequence ID" value="NZ_CP016778.1"/>
</dbReference>
<reference evidence="2 3" key="1">
    <citation type="submission" date="2016-07" db="EMBL/GenBank/DDBJ databases">
        <title>High microdiversification within the ubiquitous acI lineage of Actinobacteria.</title>
        <authorList>
            <person name="Neuenschwander S.M."/>
            <person name="Salcher M."/>
            <person name="Ghai R."/>
            <person name="Pernthaler J."/>
        </authorList>
    </citation>
    <scope>NUCLEOTIDE SEQUENCE [LARGE SCALE GENOMIC DNA]</scope>
    <source>
        <strain evidence="2">MMS-IIB-76</strain>
    </source>
</reference>
<dbReference type="Proteomes" id="UP000217194">
    <property type="component" value="Chromosome"/>
</dbReference>
<dbReference type="Gene3D" id="2.60.40.230">
    <property type="entry name" value="Neocarzinostatin-like"/>
    <property type="match status" value="1"/>
</dbReference>
<evidence type="ECO:0000313" key="3">
    <source>
        <dbReference type="Proteomes" id="UP000217194"/>
    </source>
</evidence>
<evidence type="ECO:0000313" key="2">
    <source>
        <dbReference type="EMBL" id="ASY22421.1"/>
    </source>
</evidence>
<dbReference type="AlphaFoldDB" id="A0AAD0E6V5"/>
<dbReference type="EMBL" id="CP016778">
    <property type="protein sequence ID" value="ASY22421.1"/>
    <property type="molecule type" value="Genomic_DNA"/>
</dbReference>
<dbReference type="InterPro" id="IPR027273">
    <property type="entry name" value="Neocarzinostatin-like"/>
</dbReference>
<evidence type="ECO:0000256" key="1">
    <source>
        <dbReference type="SAM" id="SignalP"/>
    </source>
</evidence>
<feature type="signal peptide" evidence="1">
    <location>
        <begin position="1"/>
        <end position="16"/>
    </location>
</feature>
<keyword evidence="1" id="KW-0732">Signal</keyword>
<sequence length="154" mass="16045">MTVVVIAAALPAPAIAATTVVGADGQKFSASATKVKSGQEIAVSGQGFDETVGIYLAYCLLPKKGQPPTPCGGGVNKEGIGDASYWISSNAPSYATGLAIAFAPGGRFVEKVRVTKKIGKHDCTQVKCAITVRSDHLHEGDRTHDLFIPVTFKK</sequence>
<protein>
    <submittedName>
        <fullName evidence="2">Uncharacterized protein</fullName>
    </submittedName>
</protein>
<organism evidence="2 3">
    <name type="scientific">Candidatus Planktophila versatilis</name>
    <dbReference type="NCBI Taxonomy" id="1884905"/>
    <lineage>
        <taxon>Bacteria</taxon>
        <taxon>Bacillati</taxon>
        <taxon>Actinomycetota</taxon>
        <taxon>Actinomycetes</taxon>
        <taxon>Candidatus Nanopelagicales</taxon>
        <taxon>Candidatus Nanopelagicaceae</taxon>
        <taxon>Candidatus Planktophila</taxon>
    </lineage>
</organism>
<dbReference type="SUPFAM" id="SSF49319">
    <property type="entry name" value="Actinoxanthin-like"/>
    <property type="match status" value="1"/>
</dbReference>
<gene>
    <name evidence="2" type="ORF">A1sIIB76_02300</name>
</gene>